<evidence type="ECO:0000313" key="7">
    <source>
        <dbReference type="EMBL" id="OBZ73285.1"/>
    </source>
</evidence>
<proteinExistence type="predicted"/>
<feature type="transmembrane region" description="Helical" evidence="5">
    <location>
        <begin position="500"/>
        <end position="525"/>
    </location>
</feature>
<keyword evidence="2 5" id="KW-0812">Transmembrane</keyword>
<evidence type="ECO:0000256" key="4">
    <source>
        <dbReference type="ARBA" id="ARBA00023136"/>
    </source>
</evidence>
<comment type="subcellular location">
    <subcellularLocation>
        <location evidence="1">Membrane</location>
        <topology evidence="1">Multi-pass membrane protein</topology>
    </subcellularLocation>
</comment>
<dbReference type="InterPro" id="IPR011701">
    <property type="entry name" value="MFS"/>
</dbReference>
<evidence type="ECO:0000259" key="6">
    <source>
        <dbReference type="PROSITE" id="PS50850"/>
    </source>
</evidence>
<organism evidence="7 8">
    <name type="scientific">Grifola frondosa</name>
    <name type="common">Maitake</name>
    <name type="synonym">Polyporus frondosus</name>
    <dbReference type="NCBI Taxonomy" id="5627"/>
    <lineage>
        <taxon>Eukaryota</taxon>
        <taxon>Fungi</taxon>
        <taxon>Dikarya</taxon>
        <taxon>Basidiomycota</taxon>
        <taxon>Agaricomycotina</taxon>
        <taxon>Agaricomycetes</taxon>
        <taxon>Polyporales</taxon>
        <taxon>Grifolaceae</taxon>
        <taxon>Grifola</taxon>
    </lineage>
</organism>
<feature type="transmembrane region" description="Helical" evidence="5">
    <location>
        <begin position="241"/>
        <end position="263"/>
    </location>
</feature>
<name>A0A1C7M8P7_GRIFR</name>
<dbReference type="PANTHER" id="PTHR23502:SF173">
    <property type="entry name" value="MFS-MULTIDRUG-RESISTANCE TRANSPORTER-RELATED"/>
    <property type="match status" value="1"/>
</dbReference>
<feature type="domain" description="Major facilitator superfamily (MFS) profile" evidence="6">
    <location>
        <begin position="150"/>
        <end position="562"/>
    </location>
</feature>
<evidence type="ECO:0000313" key="8">
    <source>
        <dbReference type="Proteomes" id="UP000092993"/>
    </source>
</evidence>
<dbReference type="AlphaFoldDB" id="A0A1C7M8P7"/>
<protein>
    <recommendedName>
        <fullName evidence="6">Major facilitator superfamily (MFS) profile domain-containing protein</fullName>
    </recommendedName>
</protein>
<dbReference type="Proteomes" id="UP000092993">
    <property type="component" value="Unassembled WGS sequence"/>
</dbReference>
<dbReference type="Gene3D" id="1.20.1250.20">
    <property type="entry name" value="MFS general substrate transporter like domains"/>
    <property type="match status" value="1"/>
</dbReference>
<evidence type="ECO:0000256" key="2">
    <source>
        <dbReference type="ARBA" id="ARBA00022692"/>
    </source>
</evidence>
<evidence type="ECO:0000256" key="1">
    <source>
        <dbReference type="ARBA" id="ARBA00004141"/>
    </source>
</evidence>
<dbReference type="FunFam" id="1.20.1250.20:FF:000011">
    <property type="entry name" value="MFS multidrug transporter, putative"/>
    <property type="match status" value="1"/>
</dbReference>
<dbReference type="PROSITE" id="PS50850">
    <property type="entry name" value="MFS"/>
    <property type="match status" value="1"/>
</dbReference>
<feature type="transmembrane region" description="Helical" evidence="5">
    <location>
        <begin position="469"/>
        <end position="493"/>
    </location>
</feature>
<dbReference type="Pfam" id="PF07690">
    <property type="entry name" value="MFS_1"/>
    <property type="match status" value="1"/>
</dbReference>
<keyword evidence="8" id="KW-1185">Reference proteome</keyword>
<dbReference type="GO" id="GO:0005886">
    <property type="term" value="C:plasma membrane"/>
    <property type="evidence" value="ECO:0007669"/>
    <property type="project" value="TreeGrafter"/>
</dbReference>
<dbReference type="EMBL" id="LUGG01000007">
    <property type="protein sequence ID" value="OBZ73285.1"/>
    <property type="molecule type" value="Genomic_DNA"/>
</dbReference>
<feature type="transmembrane region" description="Helical" evidence="5">
    <location>
        <begin position="442"/>
        <end position="463"/>
    </location>
</feature>
<keyword evidence="4 5" id="KW-0472">Membrane</keyword>
<dbReference type="OMA" id="AYRWYLT"/>
<dbReference type="SUPFAM" id="SSF103473">
    <property type="entry name" value="MFS general substrate transporter"/>
    <property type="match status" value="1"/>
</dbReference>
<feature type="transmembrane region" description="Helical" evidence="5">
    <location>
        <begin position="369"/>
        <end position="389"/>
    </location>
</feature>
<dbReference type="STRING" id="5627.A0A1C7M8P7"/>
<feature type="transmembrane region" description="Helical" evidence="5">
    <location>
        <begin position="275"/>
        <end position="299"/>
    </location>
</feature>
<evidence type="ECO:0000256" key="5">
    <source>
        <dbReference type="SAM" id="Phobius"/>
    </source>
</evidence>
<keyword evidence="3 5" id="KW-1133">Transmembrane helix</keyword>
<comment type="caution">
    <text evidence="7">The sequence shown here is derived from an EMBL/GenBank/DDBJ whole genome shotgun (WGS) entry which is preliminary data.</text>
</comment>
<feature type="transmembrane region" description="Helical" evidence="5">
    <location>
        <begin position="401"/>
        <end position="421"/>
    </location>
</feature>
<dbReference type="GO" id="GO:0022857">
    <property type="term" value="F:transmembrane transporter activity"/>
    <property type="evidence" value="ECO:0007669"/>
    <property type="project" value="InterPro"/>
</dbReference>
<feature type="transmembrane region" description="Helical" evidence="5">
    <location>
        <begin position="146"/>
        <end position="165"/>
    </location>
</feature>
<gene>
    <name evidence="7" type="ORF">A0H81_07031</name>
</gene>
<dbReference type="OrthoDB" id="9986881at2759"/>
<feature type="transmembrane region" description="Helical" evidence="5">
    <location>
        <begin position="216"/>
        <end position="235"/>
    </location>
</feature>
<dbReference type="PANTHER" id="PTHR23502">
    <property type="entry name" value="MAJOR FACILITATOR SUPERFAMILY"/>
    <property type="match status" value="1"/>
</dbReference>
<feature type="transmembrane region" description="Helical" evidence="5">
    <location>
        <begin position="305"/>
        <end position="335"/>
    </location>
</feature>
<reference evidence="7 8" key="1">
    <citation type="submission" date="2016-03" db="EMBL/GenBank/DDBJ databases">
        <title>Whole genome sequencing of Grifola frondosa 9006-11.</title>
        <authorList>
            <person name="Min B."/>
            <person name="Park H."/>
            <person name="Kim J.-G."/>
            <person name="Cho H."/>
            <person name="Oh Y.-L."/>
            <person name="Kong W.-S."/>
            <person name="Choi I.-G."/>
        </authorList>
    </citation>
    <scope>NUCLEOTIDE SEQUENCE [LARGE SCALE GENOMIC DNA]</scope>
    <source>
        <strain evidence="7 8">9006-11</strain>
    </source>
</reference>
<feature type="transmembrane region" description="Helical" evidence="5">
    <location>
        <begin position="185"/>
        <end position="204"/>
    </location>
</feature>
<dbReference type="CDD" id="cd17323">
    <property type="entry name" value="MFS_Tpo1_MDR_like"/>
    <property type="match status" value="1"/>
</dbReference>
<evidence type="ECO:0000256" key="3">
    <source>
        <dbReference type="ARBA" id="ARBA00022989"/>
    </source>
</evidence>
<dbReference type="InterPro" id="IPR020846">
    <property type="entry name" value="MFS_dom"/>
</dbReference>
<dbReference type="InterPro" id="IPR036259">
    <property type="entry name" value="MFS_trans_sf"/>
</dbReference>
<accession>A0A1C7M8P7</accession>
<feature type="transmembrane region" description="Helical" evidence="5">
    <location>
        <begin position="537"/>
        <end position="556"/>
    </location>
</feature>
<sequence length="589" mass="65838">MTLPPDARCDSQKRQGDSGANILVCSAPHSGGFKAAPSQNASGERAPLGSELFARTMYHSAESESAPSARSPFILLFSLGLSLRLPCRYPWQLLDREQREPEDDDVNSQFEREAYGPEVGEKDWDEFEITMGPDDPQNPHNWSRLYRWYITLVAGFLVLNATFSSSAPSGVVPQLMRHFSFSEEVAILTISLFVGGYCIGPLVWGPLSEQIGRRPVFIFTFIVYTGFQVGCALAPNTASILIFRFLAGTFAAAPLSNSGAVIADIWDAGTRGKALAIFALAPFAGPTISPLVSGFMTVAGVSWRWLFWLLTMFSGSCLVLTYFTLPETFVPILLVKRAEKMRKETGDDRYWAPLERKKMTVTHADRDHTFMSFIYGCIYLLFEAYPIVFTKGHHMNLGISGLMFLPIFIGGFAGVVIYLIFFNPRYEQRVIEFAPHPVPPEYRMEICLWAAPMYALAFFWFGWTSYPSVSYWAPLMAGIPLGWSIVWIFLSLFNYVIDTYLFVAASALSSMTVVRSVFGVCFPLFATQMYDTLNPRWASFLLACLATLMAPIPFVLRKYGPKLRHKSKYAPPLPSKIVVIPKGKGEDVV</sequence>